<dbReference type="Gene3D" id="2.40.50.100">
    <property type="match status" value="1"/>
</dbReference>
<dbReference type="CDD" id="cd06849">
    <property type="entry name" value="lipoyl_domain"/>
    <property type="match status" value="1"/>
</dbReference>
<accession>A0A2R4MBU7</accession>
<dbReference type="EMBL" id="CP021330">
    <property type="protein sequence ID" value="AVX03508.1"/>
    <property type="molecule type" value="Genomic_DNA"/>
</dbReference>
<feature type="region of interest" description="Disordered" evidence="3">
    <location>
        <begin position="84"/>
        <end position="147"/>
    </location>
</feature>
<dbReference type="PROSITE" id="PS50968">
    <property type="entry name" value="BIOTINYL_LIPOYL"/>
    <property type="match status" value="1"/>
</dbReference>
<gene>
    <name evidence="5" type="ORF">MXMO3_00977</name>
</gene>
<dbReference type="InterPro" id="IPR011053">
    <property type="entry name" value="Single_hybrid_motif"/>
</dbReference>
<evidence type="ECO:0000256" key="2">
    <source>
        <dbReference type="ARBA" id="ARBA00022823"/>
    </source>
</evidence>
<dbReference type="PANTHER" id="PTHR23151">
    <property type="entry name" value="DIHYDROLIPOAMIDE ACETYL/SUCCINYL-TRANSFERASE-RELATED"/>
    <property type="match status" value="1"/>
</dbReference>
<comment type="cofactor">
    <cofactor evidence="1">
        <name>(R)-lipoate</name>
        <dbReference type="ChEBI" id="CHEBI:83088"/>
    </cofactor>
</comment>
<evidence type="ECO:0000313" key="5">
    <source>
        <dbReference type="EMBL" id="AVX03508.1"/>
    </source>
</evidence>
<dbReference type="PROSITE" id="PS00189">
    <property type="entry name" value="LIPOYL"/>
    <property type="match status" value="1"/>
</dbReference>
<name>A0A2R4MBU7_9HYPH</name>
<organism evidence="5 6">
    <name type="scientific">Maritalea myrionectae</name>
    <dbReference type="NCBI Taxonomy" id="454601"/>
    <lineage>
        <taxon>Bacteria</taxon>
        <taxon>Pseudomonadati</taxon>
        <taxon>Pseudomonadota</taxon>
        <taxon>Alphaproteobacteria</taxon>
        <taxon>Hyphomicrobiales</taxon>
        <taxon>Devosiaceae</taxon>
        <taxon>Maritalea</taxon>
    </lineage>
</organism>
<feature type="compositionally biased region" description="Low complexity" evidence="3">
    <location>
        <begin position="89"/>
        <end position="104"/>
    </location>
</feature>
<dbReference type="RefSeq" id="WP_117395138.1">
    <property type="nucleotide sequence ID" value="NZ_CP021330.1"/>
</dbReference>
<keyword evidence="6" id="KW-1185">Reference proteome</keyword>
<dbReference type="PANTHER" id="PTHR23151:SF90">
    <property type="entry name" value="DIHYDROLIPOYLLYSINE-RESIDUE ACETYLTRANSFERASE COMPONENT OF PYRUVATE DEHYDROGENASE COMPLEX, MITOCHONDRIAL-RELATED"/>
    <property type="match status" value="1"/>
</dbReference>
<protein>
    <submittedName>
        <fullName evidence="5">Dihydrolipoyllysine-residue acetyltransferase</fullName>
    </submittedName>
</protein>
<dbReference type="KEGG" id="mmyr:MXMO3_00977"/>
<evidence type="ECO:0000256" key="3">
    <source>
        <dbReference type="SAM" id="MobiDB-lite"/>
    </source>
</evidence>
<dbReference type="Pfam" id="PF00364">
    <property type="entry name" value="Biotin_lipoyl"/>
    <property type="match status" value="1"/>
</dbReference>
<proteinExistence type="predicted"/>
<dbReference type="AlphaFoldDB" id="A0A2R4MBU7"/>
<keyword evidence="5" id="KW-0808">Transferase</keyword>
<dbReference type="InterPro" id="IPR000089">
    <property type="entry name" value="Biotin_lipoyl"/>
</dbReference>
<reference evidence="5 6" key="1">
    <citation type="submission" date="2017-05" db="EMBL/GenBank/DDBJ databases">
        <title>Genome Analysis of Maritalea myrionectae HL2708#5.</title>
        <authorList>
            <consortium name="Cotde Inc.-PKNU"/>
            <person name="Jang D."/>
            <person name="Oh H.-M."/>
        </authorList>
    </citation>
    <scope>NUCLEOTIDE SEQUENCE [LARGE SCALE GENOMIC DNA]</scope>
    <source>
        <strain evidence="5 6">HL2708#5</strain>
    </source>
</reference>
<feature type="domain" description="Lipoyl-binding" evidence="4">
    <location>
        <begin position="2"/>
        <end position="77"/>
    </location>
</feature>
<keyword evidence="2" id="KW-0450">Lipoyl</keyword>
<evidence type="ECO:0000313" key="6">
    <source>
        <dbReference type="Proteomes" id="UP000258927"/>
    </source>
</evidence>
<dbReference type="Proteomes" id="UP000258927">
    <property type="component" value="Chromosome"/>
</dbReference>
<sequence length="349" mass="37190">MAHEIIMPALGMAQDTGLIVSWLKNEGDKVDVGDALMEVETDKATMEVEAEAAGFLTNVRAKAGEDVPVGDVIAYISESADEVVEGAPKEQAAAAPAPTETPTPKADPKPEPAAASPDEPPKSATATVPEKAAPSSANQGQILASPKAKKAAFDEGLDLSQLAAKGVPQPYHVKDLDMLRADRAAGVQPQMAGQTFHISARVPGKMVRAFKEWLDDNQQDEIADRAIWLGFASSAYREALGMNEDDVNILSNTSKGYAGYINADRQKLSEIEPASVEIAPSFVVRDLTGTSIQALQLSAPTCPVLSISKPKNAYLIALDFQADQLSDEQAIDFITSFTARLNEPLRHLL</sequence>
<evidence type="ECO:0000256" key="1">
    <source>
        <dbReference type="ARBA" id="ARBA00001938"/>
    </source>
</evidence>
<dbReference type="GO" id="GO:0006086">
    <property type="term" value="P:pyruvate decarboxylation to acetyl-CoA"/>
    <property type="evidence" value="ECO:0007669"/>
    <property type="project" value="InterPro"/>
</dbReference>
<dbReference type="InterPro" id="IPR003016">
    <property type="entry name" value="2-oxoA_DH_lipoyl-BS"/>
</dbReference>
<dbReference type="GO" id="GO:0016740">
    <property type="term" value="F:transferase activity"/>
    <property type="evidence" value="ECO:0007669"/>
    <property type="project" value="UniProtKB-KW"/>
</dbReference>
<dbReference type="InterPro" id="IPR045257">
    <property type="entry name" value="E2/Pdx1"/>
</dbReference>
<dbReference type="STRING" id="1122213.GCA_000423365_01818"/>
<evidence type="ECO:0000259" key="4">
    <source>
        <dbReference type="PROSITE" id="PS50968"/>
    </source>
</evidence>
<dbReference type="GO" id="GO:0045254">
    <property type="term" value="C:pyruvate dehydrogenase complex"/>
    <property type="evidence" value="ECO:0007669"/>
    <property type="project" value="InterPro"/>
</dbReference>
<dbReference type="SUPFAM" id="SSF51230">
    <property type="entry name" value="Single hybrid motif"/>
    <property type="match status" value="1"/>
</dbReference>